<dbReference type="SUPFAM" id="SSF161098">
    <property type="entry name" value="MetI-like"/>
    <property type="match status" value="1"/>
</dbReference>
<feature type="transmembrane region" description="Helical" evidence="7">
    <location>
        <begin position="315"/>
        <end position="341"/>
    </location>
</feature>
<evidence type="ECO:0000256" key="6">
    <source>
        <dbReference type="ARBA" id="ARBA00023136"/>
    </source>
</evidence>
<evidence type="ECO:0000256" key="2">
    <source>
        <dbReference type="ARBA" id="ARBA00022448"/>
    </source>
</evidence>
<keyword evidence="5 7" id="KW-1133">Transmembrane helix</keyword>
<dbReference type="EMBL" id="CP000383">
    <property type="protein sequence ID" value="ABG59443.1"/>
    <property type="molecule type" value="Genomic_DNA"/>
</dbReference>
<dbReference type="PANTHER" id="PTHR43386">
    <property type="entry name" value="OLIGOPEPTIDE TRANSPORT SYSTEM PERMEASE PROTEIN APPC"/>
    <property type="match status" value="1"/>
</dbReference>
<feature type="transmembrane region" description="Helical" evidence="7">
    <location>
        <begin position="241"/>
        <end position="263"/>
    </location>
</feature>
<evidence type="ECO:0000313" key="9">
    <source>
        <dbReference type="EMBL" id="ABG59443.1"/>
    </source>
</evidence>
<name>A0A6N4SSQ0_CYTH3</name>
<feature type="transmembrane region" description="Helical" evidence="7">
    <location>
        <begin position="23"/>
        <end position="44"/>
    </location>
</feature>
<keyword evidence="6 7" id="KW-0472">Membrane</keyword>
<keyword evidence="10" id="KW-1185">Reference proteome</keyword>
<dbReference type="GO" id="GO:0005886">
    <property type="term" value="C:plasma membrane"/>
    <property type="evidence" value="ECO:0007669"/>
    <property type="project" value="UniProtKB-SubCell"/>
</dbReference>
<accession>A0A6N4SSQ0</accession>
<proteinExistence type="inferred from homology"/>
<evidence type="ECO:0000256" key="4">
    <source>
        <dbReference type="ARBA" id="ARBA00022692"/>
    </source>
</evidence>
<feature type="transmembrane region" description="Helical" evidence="7">
    <location>
        <begin position="207"/>
        <end position="229"/>
    </location>
</feature>
<dbReference type="InterPro" id="IPR000515">
    <property type="entry name" value="MetI-like"/>
</dbReference>
<comment type="subcellular location">
    <subcellularLocation>
        <location evidence="1 7">Cell membrane</location>
        <topology evidence="1 7">Multi-pass membrane protein</topology>
    </subcellularLocation>
</comment>
<comment type="similarity">
    <text evidence="7">Belongs to the binding-protein-dependent transport system permease family.</text>
</comment>
<dbReference type="PROSITE" id="PS50928">
    <property type="entry name" value="ABC_TM1"/>
    <property type="match status" value="1"/>
</dbReference>
<dbReference type="GO" id="GO:0055085">
    <property type="term" value="P:transmembrane transport"/>
    <property type="evidence" value="ECO:0007669"/>
    <property type="project" value="InterPro"/>
</dbReference>
<dbReference type="InterPro" id="IPR025966">
    <property type="entry name" value="OppC_N"/>
</dbReference>
<gene>
    <name evidence="9" type="primary">dppC</name>
    <name evidence="9" type="ordered locus">CHU_2180</name>
</gene>
<feature type="transmembrane region" description="Helical" evidence="7">
    <location>
        <begin position="376"/>
        <end position="396"/>
    </location>
</feature>
<keyword evidence="4 7" id="KW-0812">Transmembrane</keyword>
<keyword evidence="2 7" id="KW-0813">Transport</keyword>
<dbReference type="InterPro" id="IPR050366">
    <property type="entry name" value="BP-dependent_transpt_permease"/>
</dbReference>
<dbReference type="Pfam" id="PF12911">
    <property type="entry name" value="OppC_N"/>
    <property type="match status" value="1"/>
</dbReference>
<evidence type="ECO:0000256" key="3">
    <source>
        <dbReference type="ARBA" id="ARBA00022475"/>
    </source>
</evidence>
<dbReference type="PANTHER" id="PTHR43386:SF1">
    <property type="entry name" value="D,D-DIPEPTIDE TRANSPORT SYSTEM PERMEASE PROTEIN DDPC-RELATED"/>
    <property type="match status" value="1"/>
</dbReference>
<evidence type="ECO:0000313" key="10">
    <source>
        <dbReference type="Proteomes" id="UP000001822"/>
    </source>
</evidence>
<evidence type="ECO:0000256" key="1">
    <source>
        <dbReference type="ARBA" id="ARBA00004651"/>
    </source>
</evidence>
<dbReference type="InterPro" id="IPR035906">
    <property type="entry name" value="MetI-like_sf"/>
</dbReference>
<dbReference type="AlphaFoldDB" id="A0A6N4SSQ0"/>
<evidence type="ECO:0000256" key="5">
    <source>
        <dbReference type="ARBA" id="ARBA00022989"/>
    </source>
</evidence>
<reference evidence="9 10" key="1">
    <citation type="journal article" date="2007" name="Appl. Environ. Microbiol.">
        <title>Genome sequence of the cellulolytic gliding bacterium Cytophaga hutchinsonii.</title>
        <authorList>
            <person name="Xie G."/>
            <person name="Bruce D.C."/>
            <person name="Challacombe J.F."/>
            <person name="Chertkov O."/>
            <person name="Detter J.C."/>
            <person name="Gilna P."/>
            <person name="Han C.S."/>
            <person name="Lucas S."/>
            <person name="Misra M."/>
            <person name="Myers G.L."/>
            <person name="Richardson P."/>
            <person name="Tapia R."/>
            <person name="Thayer N."/>
            <person name="Thompson L.S."/>
            <person name="Brettin T.S."/>
            <person name="Henrissat B."/>
            <person name="Wilson D.B."/>
            <person name="McBride M.J."/>
        </authorList>
    </citation>
    <scope>NUCLEOTIDE SEQUENCE [LARGE SCALE GENOMIC DNA]</scope>
    <source>
        <strain evidence="10">ATCC 33406 / DSM 1761 / CIP 103989 / NBRC 15051 / NCIMB 9469 / D465</strain>
    </source>
</reference>
<dbReference type="Proteomes" id="UP000001822">
    <property type="component" value="Chromosome"/>
</dbReference>
<dbReference type="Pfam" id="PF00528">
    <property type="entry name" value="BPD_transp_1"/>
    <property type="match status" value="1"/>
</dbReference>
<organism evidence="9 10">
    <name type="scientific">Cytophaga hutchinsonii (strain ATCC 33406 / DSM 1761 / CIP 103989 / NBRC 15051 / NCIMB 9469 / D465)</name>
    <dbReference type="NCBI Taxonomy" id="269798"/>
    <lineage>
        <taxon>Bacteria</taxon>
        <taxon>Pseudomonadati</taxon>
        <taxon>Bacteroidota</taxon>
        <taxon>Cytophagia</taxon>
        <taxon>Cytophagales</taxon>
        <taxon>Cytophagaceae</taxon>
        <taxon>Cytophaga</taxon>
    </lineage>
</organism>
<evidence type="ECO:0000259" key="8">
    <source>
        <dbReference type="PROSITE" id="PS50928"/>
    </source>
</evidence>
<dbReference type="OrthoDB" id="9783218at2"/>
<sequence length="412" mass="46362">MESKDVHSPSYYIKKRLYNNKPAMFGLFFIIVAHIIAILGYSIMPDNTPNADDGANLIKKQAPGFSAKFIKKHKNRVVEDVNFFTMMIEGRENPYTIEPVDSFYFKGDSIYYREFNERVWERELTLSYIDVWYAGPTYKLFKDSSANHRLTADSSFYVDANEVVHGFSKKSLNETFLKKNVESRTYMLGTDKRGRDMLSRLLFGTRISLSIGFISVIISLVVGITFGAIGGFFGGLVDRTLMWFLTVTWSIPGIMLVIAISLALQSKGIWVAFVAVGLTMWVEVARVVRGQILAIKEKQFVEAARALGIGSWRIIFYHILPNIVGPMIVIATSNFASAILIESGLSFLGLGVQPPMPSWGMMVSEGYQSNWSDGGWYLVFFPSICISMLVLAFNLFGNGLRDAYDPQTATKW</sequence>
<evidence type="ECO:0000256" key="7">
    <source>
        <dbReference type="RuleBase" id="RU363032"/>
    </source>
</evidence>
<dbReference type="RefSeq" id="WP_011585560.1">
    <property type="nucleotide sequence ID" value="NC_008255.1"/>
</dbReference>
<dbReference type="CDD" id="cd06261">
    <property type="entry name" value="TM_PBP2"/>
    <property type="match status" value="1"/>
</dbReference>
<dbReference type="Gene3D" id="1.10.3720.10">
    <property type="entry name" value="MetI-like"/>
    <property type="match status" value="1"/>
</dbReference>
<protein>
    <submittedName>
        <fullName evidence="9">Oligopeptide ABC transporter, permease</fullName>
    </submittedName>
</protein>
<dbReference type="KEGG" id="chu:CHU_2180"/>
<keyword evidence="3" id="KW-1003">Cell membrane</keyword>
<feature type="domain" description="ABC transmembrane type-1" evidence="8">
    <location>
        <begin position="205"/>
        <end position="397"/>
    </location>
</feature>
<feature type="transmembrane region" description="Helical" evidence="7">
    <location>
        <begin position="269"/>
        <end position="288"/>
    </location>
</feature>